<keyword evidence="2" id="KW-0812">Transmembrane</keyword>
<organism evidence="3 4">
    <name type="scientific">Chrysophaeum taylorii</name>
    <dbReference type="NCBI Taxonomy" id="2483200"/>
    <lineage>
        <taxon>Eukaryota</taxon>
        <taxon>Sar</taxon>
        <taxon>Stramenopiles</taxon>
        <taxon>Ochrophyta</taxon>
        <taxon>Pelagophyceae</taxon>
        <taxon>Pelagomonadales</taxon>
        <taxon>Pelagomonadaceae</taxon>
        <taxon>Chrysophaeum</taxon>
    </lineage>
</organism>
<evidence type="ECO:0000256" key="2">
    <source>
        <dbReference type="SAM" id="Phobius"/>
    </source>
</evidence>
<accession>A0AAD7XQD7</accession>
<reference evidence="3" key="1">
    <citation type="submission" date="2023-01" db="EMBL/GenBank/DDBJ databases">
        <title>Metagenome sequencing of chrysophaentin producing Chrysophaeum taylorii.</title>
        <authorList>
            <person name="Davison J."/>
            <person name="Bewley C."/>
        </authorList>
    </citation>
    <scope>NUCLEOTIDE SEQUENCE</scope>
    <source>
        <strain evidence="3">NIES-1699</strain>
    </source>
</reference>
<evidence type="ECO:0000313" key="3">
    <source>
        <dbReference type="EMBL" id="KAJ8610688.1"/>
    </source>
</evidence>
<dbReference type="EMBL" id="JAQMWT010000096">
    <property type="protein sequence ID" value="KAJ8610688.1"/>
    <property type="molecule type" value="Genomic_DNA"/>
</dbReference>
<comment type="caution">
    <text evidence="3">The sequence shown here is derived from an EMBL/GenBank/DDBJ whole genome shotgun (WGS) entry which is preliminary data.</text>
</comment>
<feature type="transmembrane region" description="Helical" evidence="2">
    <location>
        <begin position="117"/>
        <end position="139"/>
    </location>
</feature>
<keyword evidence="2" id="KW-0472">Membrane</keyword>
<dbReference type="Proteomes" id="UP001230188">
    <property type="component" value="Unassembled WGS sequence"/>
</dbReference>
<name>A0AAD7XQD7_9STRA</name>
<dbReference type="AlphaFoldDB" id="A0AAD7XQD7"/>
<feature type="transmembrane region" description="Helical" evidence="2">
    <location>
        <begin position="65"/>
        <end position="96"/>
    </location>
</feature>
<evidence type="ECO:0000313" key="4">
    <source>
        <dbReference type="Proteomes" id="UP001230188"/>
    </source>
</evidence>
<feature type="transmembrane region" description="Helical" evidence="2">
    <location>
        <begin position="145"/>
        <end position="163"/>
    </location>
</feature>
<feature type="region of interest" description="Disordered" evidence="1">
    <location>
        <begin position="191"/>
        <end position="230"/>
    </location>
</feature>
<gene>
    <name evidence="3" type="ORF">CTAYLR_005678</name>
</gene>
<keyword evidence="4" id="KW-1185">Reference proteome</keyword>
<proteinExistence type="predicted"/>
<feature type="compositionally biased region" description="Low complexity" evidence="1">
    <location>
        <begin position="215"/>
        <end position="230"/>
    </location>
</feature>
<sequence>MLAADKILLESSIRQSATSLKEKEFLLHHDNLTTVGTQAAVMAGFTVTALIEFGPKSGSRALKFLYYNAVILSLSANILCVAKTTCLSVMGTSLATRGPEGAMARAVEGIFQLRQQIFALFGVGMLSLLFTGILGSWLILETLPATVATAILVVAIYSTYTSYNAIRGIFHFDEDDAVSFDDILSRFRSKSLRGGVQKEEEEEENHDGLDPPPVLARASSSSGRLATTTG</sequence>
<protein>
    <submittedName>
        <fullName evidence="3">Uncharacterized protein</fullName>
    </submittedName>
</protein>
<keyword evidence="2" id="KW-1133">Transmembrane helix</keyword>
<evidence type="ECO:0000256" key="1">
    <source>
        <dbReference type="SAM" id="MobiDB-lite"/>
    </source>
</evidence>